<evidence type="ECO:0000256" key="14">
    <source>
        <dbReference type="ARBA" id="ARBA00024688"/>
    </source>
</evidence>
<evidence type="ECO:0000256" key="6">
    <source>
        <dbReference type="ARBA" id="ARBA00022692"/>
    </source>
</evidence>
<evidence type="ECO:0000256" key="15">
    <source>
        <dbReference type="PROSITE-ProRule" id="PRU00433"/>
    </source>
</evidence>
<dbReference type="Gene3D" id="1.10.760.10">
    <property type="entry name" value="Cytochrome c-like domain"/>
    <property type="match status" value="1"/>
</dbReference>
<dbReference type="SUPFAM" id="SSF49503">
    <property type="entry name" value="Cupredoxins"/>
    <property type="match status" value="1"/>
</dbReference>
<dbReference type="GO" id="GO:0004129">
    <property type="term" value="F:cytochrome-c oxidase activity"/>
    <property type="evidence" value="ECO:0007669"/>
    <property type="project" value="UniProtKB-EC"/>
</dbReference>
<dbReference type="Gene3D" id="1.10.287.90">
    <property type="match status" value="1"/>
</dbReference>
<dbReference type="Gene3D" id="2.60.40.420">
    <property type="entry name" value="Cupredoxins - blue copper proteins"/>
    <property type="match status" value="1"/>
</dbReference>
<evidence type="ECO:0000256" key="1">
    <source>
        <dbReference type="ARBA" id="ARBA00004141"/>
    </source>
</evidence>
<comment type="cofactor">
    <cofactor evidence="17">
        <name>Cu cation</name>
        <dbReference type="ChEBI" id="CHEBI:23378"/>
    </cofactor>
    <text evidence="17">Binds a copper A center.</text>
</comment>
<dbReference type="SUPFAM" id="SSF46626">
    <property type="entry name" value="Cytochrome c"/>
    <property type="match status" value="1"/>
</dbReference>
<evidence type="ECO:0000256" key="7">
    <source>
        <dbReference type="ARBA" id="ARBA00022723"/>
    </source>
</evidence>
<dbReference type="EC" id="7.1.1.9" evidence="17"/>
<keyword evidence="8" id="KW-1278">Translocase</keyword>
<dbReference type="Proteomes" id="UP000319342">
    <property type="component" value="Chromosome"/>
</dbReference>
<keyword evidence="12 17" id="KW-0186">Copper</keyword>
<gene>
    <name evidence="22" type="primary">ctaC</name>
    <name evidence="22" type="ORF">Pla163_11660</name>
</gene>
<evidence type="ECO:0000256" key="17">
    <source>
        <dbReference type="RuleBase" id="RU004024"/>
    </source>
</evidence>
<dbReference type="RefSeq" id="WP_145184895.1">
    <property type="nucleotide sequence ID" value="NZ_CP036290.1"/>
</dbReference>
<keyword evidence="4 15" id="KW-0349">Heme</keyword>
<dbReference type="Pfam" id="PF02790">
    <property type="entry name" value="COX2_TM"/>
    <property type="match status" value="1"/>
</dbReference>
<evidence type="ECO:0000256" key="4">
    <source>
        <dbReference type="ARBA" id="ARBA00022617"/>
    </source>
</evidence>
<accession>A0A518CXV3</accession>
<dbReference type="GO" id="GO:0016491">
    <property type="term" value="F:oxidoreductase activity"/>
    <property type="evidence" value="ECO:0007669"/>
    <property type="project" value="UniProtKB-KW"/>
</dbReference>
<evidence type="ECO:0000259" key="21">
    <source>
        <dbReference type="PROSITE" id="PS51007"/>
    </source>
</evidence>
<evidence type="ECO:0000256" key="16">
    <source>
        <dbReference type="RuleBase" id="RU000456"/>
    </source>
</evidence>
<keyword evidence="6 16" id="KW-0812">Transmembrane</keyword>
<evidence type="ECO:0000256" key="13">
    <source>
        <dbReference type="ARBA" id="ARBA00023136"/>
    </source>
</evidence>
<dbReference type="InterPro" id="IPR036257">
    <property type="entry name" value="Cyt_c_oxidase_su2_TM_sf"/>
</dbReference>
<keyword evidence="3 16" id="KW-0813">Transport</keyword>
<keyword evidence="11 15" id="KW-0408">Iron</keyword>
<dbReference type="InterPro" id="IPR008972">
    <property type="entry name" value="Cupredoxin"/>
</dbReference>
<feature type="domain" description="Cytochrome c" evidence="21">
    <location>
        <begin position="256"/>
        <end position="358"/>
    </location>
</feature>
<comment type="function">
    <text evidence="14 17">Subunits I and II form the functional core of the enzyme complex. Electrons originating in cytochrome c are transferred via heme a and Cu(A) to the binuclear center formed by heme a3 and Cu(B).</text>
</comment>
<dbReference type="CDD" id="cd13915">
    <property type="entry name" value="CuRO_HCO_II_like_2"/>
    <property type="match status" value="1"/>
</dbReference>
<dbReference type="GO" id="GO:0020037">
    <property type="term" value="F:heme binding"/>
    <property type="evidence" value="ECO:0007669"/>
    <property type="project" value="InterPro"/>
</dbReference>
<dbReference type="PROSITE" id="PS50857">
    <property type="entry name" value="COX2_CUA"/>
    <property type="match status" value="1"/>
</dbReference>
<keyword evidence="22" id="KW-0560">Oxidoreductase</keyword>
<dbReference type="PANTHER" id="PTHR22888">
    <property type="entry name" value="CYTOCHROME C OXIDASE, SUBUNIT II"/>
    <property type="match status" value="1"/>
</dbReference>
<evidence type="ECO:0000256" key="12">
    <source>
        <dbReference type="ARBA" id="ARBA00023008"/>
    </source>
</evidence>
<keyword evidence="9 16" id="KW-0249">Electron transport</keyword>
<reference evidence="22 23" key="1">
    <citation type="submission" date="2019-02" db="EMBL/GenBank/DDBJ databases">
        <title>Deep-cultivation of Planctomycetes and their phenomic and genomic characterization uncovers novel biology.</title>
        <authorList>
            <person name="Wiegand S."/>
            <person name="Jogler M."/>
            <person name="Boedeker C."/>
            <person name="Pinto D."/>
            <person name="Vollmers J."/>
            <person name="Rivas-Marin E."/>
            <person name="Kohn T."/>
            <person name="Peeters S.H."/>
            <person name="Heuer A."/>
            <person name="Rast P."/>
            <person name="Oberbeckmann S."/>
            <person name="Bunk B."/>
            <person name="Jeske O."/>
            <person name="Meyerdierks A."/>
            <person name="Storesund J.E."/>
            <person name="Kallscheuer N."/>
            <person name="Luecker S."/>
            <person name="Lage O.M."/>
            <person name="Pohl T."/>
            <person name="Merkel B.J."/>
            <person name="Hornburger P."/>
            <person name="Mueller R.-W."/>
            <person name="Bruemmer F."/>
            <person name="Labrenz M."/>
            <person name="Spormann A.M."/>
            <person name="Op den Camp H."/>
            <person name="Overmann J."/>
            <person name="Amann R."/>
            <person name="Jetten M.S.M."/>
            <person name="Mascher T."/>
            <person name="Medema M.H."/>
            <person name="Devos D.P."/>
            <person name="Kaster A.-K."/>
            <person name="Ovreas L."/>
            <person name="Rohde M."/>
            <person name="Galperin M.Y."/>
            <person name="Jogler C."/>
        </authorList>
    </citation>
    <scope>NUCLEOTIDE SEQUENCE [LARGE SCALE GENOMIC DNA]</scope>
    <source>
        <strain evidence="22 23">Pla163</strain>
    </source>
</reference>
<dbReference type="PROSITE" id="PS51007">
    <property type="entry name" value="CYTC"/>
    <property type="match status" value="1"/>
</dbReference>
<dbReference type="AlphaFoldDB" id="A0A518CXV3"/>
<keyword evidence="13 19" id="KW-0472">Membrane</keyword>
<evidence type="ECO:0000256" key="10">
    <source>
        <dbReference type="ARBA" id="ARBA00022989"/>
    </source>
</evidence>
<dbReference type="GO" id="GO:0005507">
    <property type="term" value="F:copper ion binding"/>
    <property type="evidence" value="ECO:0007669"/>
    <property type="project" value="InterPro"/>
</dbReference>
<dbReference type="PANTHER" id="PTHR22888:SF9">
    <property type="entry name" value="CYTOCHROME C OXIDASE SUBUNIT 2"/>
    <property type="match status" value="1"/>
</dbReference>
<evidence type="ECO:0000256" key="3">
    <source>
        <dbReference type="ARBA" id="ARBA00022448"/>
    </source>
</evidence>
<dbReference type="NCBIfam" id="TIGR02866">
    <property type="entry name" value="CoxB"/>
    <property type="match status" value="1"/>
</dbReference>
<evidence type="ECO:0000259" key="20">
    <source>
        <dbReference type="PROSITE" id="PS50857"/>
    </source>
</evidence>
<keyword evidence="5 16" id="KW-0679">Respiratory chain</keyword>
<dbReference type="EMBL" id="CP036290">
    <property type="protein sequence ID" value="QDU84064.1"/>
    <property type="molecule type" value="Genomic_DNA"/>
</dbReference>
<evidence type="ECO:0000313" key="23">
    <source>
        <dbReference type="Proteomes" id="UP000319342"/>
    </source>
</evidence>
<name>A0A518CXV3_9BACT</name>
<dbReference type="OrthoDB" id="9773456at2"/>
<evidence type="ECO:0000256" key="11">
    <source>
        <dbReference type="ARBA" id="ARBA00023004"/>
    </source>
</evidence>
<dbReference type="InterPro" id="IPR045187">
    <property type="entry name" value="CcO_II"/>
</dbReference>
<dbReference type="InterPro" id="IPR002429">
    <property type="entry name" value="CcO_II-like_C"/>
</dbReference>
<dbReference type="InterPro" id="IPR009056">
    <property type="entry name" value="Cyt_c-like_dom"/>
</dbReference>
<dbReference type="SUPFAM" id="SSF81464">
    <property type="entry name" value="Cytochrome c oxidase subunit II-like, transmembrane region"/>
    <property type="match status" value="1"/>
</dbReference>
<protein>
    <recommendedName>
        <fullName evidence="17">Cytochrome c oxidase subunit 2</fullName>
        <ecNumber evidence="17">7.1.1.9</ecNumber>
    </recommendedName>
</protein>
<evidence type="ECO:0000313" key="22">
    <source>
        <dbReference type="EMBL" id="QDU84064.1"/>
    </source>
</evidence>
<evidence type="ECO:0000256" key="9">
    <source>
        <dbReference type="ARBA" id="ARBA00022982"/>
    </source>
</evidence>
<comment type="catalytic activity">
    <reaction evidence="17">
        <text>4 Fe(II)-[cytochrome c] + O2 + 8 H(+)(in) = 4 Fe(III)-[cytochrome c] + 2 H2O + 4 H(+)(out)</text>
        <dbReference type="Rhea" id="RHEA:11436"/>
        <dbReference type="Rhea" id="RHEA-COMP:10350"/>
        <dbReference type="Rhea" id="RHEA-COMP:14399"/>
        <dbReference type="ChEBI" id="CHEBI:15377"/>
        <dbReference type="ChEBI" id="CHEBI:15378"/>
        <dbReference type="ChEBI" id="CHEBI:15379"/>
        <dbReference type="ChEBI" id="CHEBI:29033"/>
        <dbReference type="ChEBI" id="CHEBI:29034"/>
        <dbReference type="EC" id="7.1.1.9"/>
    </reaction>
</comment>
<feature type="domain" description="Cytochrome oxidase subunit II copper A binding" evidence="20">
    <location>
        <begin position="128"/>
        <end position="246"/>
    </location>
</feature>
<comment type="similarity">
    <text evidence="2 16">Belongs to the cytochrome c oxidase subunit 2 family.</text>
</comment>
<keyword evidence="7 15" id="KW-0479">Metal-binding</keyword>
<sequence length="389" mass="42651">MLTNFITHLTAGLLALQETTEELLPGQDVSPLQPGPQFFPPQASTTAAETDTVYLLIFWLCMVAFVIIVAGTGYFVWKYRARDGHKAEKTSTHDNVLEVTWTVIPTLLFGVMFWVGMKGYMGLKQAPGDAYPIQVTAQKWSWKFTYPNGAESPELHVPIGRPVKLTMTSLDVLHSLFIPAFRVKQDVVPGRYSMVWFDAKDDLIAEGKTVRLFDLFCTEYCGEQHSAMITKVHVHTDEAFAEWAEETANFIQNEPAYIAGGKQFLISGCNACHAIDDAAGTGPGLGALSQWIKDGGTVPVTVGGIAQDVPADDNYLRESILQSSAKLHVGYANQMPLFQGQLTEEQLSVLMIYIKSLADENYRAESTLSQLEGGDEGGEATPNDAESGN</sequence>
<dbReference type="GO" id="GO:0005886">
    <property type="term" value="C:plasma membrane"/>
    <property type="evidence" value="ECO:0007669"/>
    <property type="project" value="UniProtKB-SubCell"/>
</dbReference>
<proteinExistence type="inferred from homology"/>
<evidence type="ECO:0000256" key="18">
    <source>
        <dbReference type="SAM" id="MobiDB-lite"/>
    </source>
</evidence>
<comment type="subcellular location">
    <subcellularLocation>
        <location evidence="16">Cell membrane</location>
        <topology evidence="16">Multi-pass membrane protein</topology>
    </subcellularLocation>
    <subcellularLocation>
        <location evidence="1">Membrane</location>
        <topology evidence="1">Multi-pass membrane protein</topology>
    </subcellularLocation>
</comment>
<evidence type="ECO:0000256" key="2">
    <source>
        <dbReference type="ARBA" id="ARBA00007866"/>
    </source>
</evidence>
<dbReference type="InterPro" id="IPR036909">
    <property type="entry name" value="Cyt_c-like_dom_sf"/>
</dbReference>
<dbReference type="Pfam" id="PF00116">
    <property type="entry name" value="COX2"/>
    <property type="match status" value="1"/>
</dbReference>
<keyword evidence="10 19" id="KW-1133">Transmembrane helix</keyword>
<evidence type="ECO:0000256" key="8">
    <source>
        <dbReference type="ARBA" id="ARBA00022967"/>
    </source>
</evidence>
<feature type="transmembrane region" description="Helical" evidence="19">
    <location>
        <begin position="53"/>
        <end position="76"/>
    </location>
</feature>
<dbReference type="InterPro" id="IPR014222">
    <property type="entry name" value="Cyt_c_oxidase_su2"/>
</dbReference>
<feature type="region of interest" description="Disordered" evidence="18">
    <location>
        <begin position="366"/>
        <end position="389"/>
    </location>
</feature>
<evidence type="ECO:0000256" key="5">
    <source>
        <dbReference type="ARBA" id="ARBA00022660"/>
    </source>
</evidence>
<feature type="transmembrane region" description="Helical" evidence="19">
    <location>
        <begin position="96"/>
        <end position="117"/>
    </location>
</feature>
<organism evidence="22 23">
    <name type="scientific">Rohdeia mirabilis</name>
    <dbReference type="NCBI Taxonomy" id="2528008"/>
    <lineage>
        <taxon>Bacteria</taxon>
        <taxon>Pseudomonadati</taxon>
        <taxon>Planctomycetota</taxon>
        <taxon>Planctomycetia</taxon>
        <taxon>Planctomycetia incertae sedis</taxon>
        <taxon>Rohdeia</taxon>
    </lineage>
</organism>
<keyword evidence="23" id="KW-1185">Reference proteome</keyword>
<evidence type="ECO:0000256" key="19">
    <source>
        <dbReference type="SAM" id="Phobius"/>
    </source>
</evidence>
<dbReference type="InterPro" id="IPR011759">
    <property type="entry name" value="Cyt_c_oxidase_su2_TM_dom"/>
</dbReference>
<dbReference type="GO" id="GO:0042773">
    <property type="term" value="P:ATP synthesis coupled electron transport"/>
    <property type="evidence" value="ECO:0007669"/>
    <property type="project" value="TreeGrafter"/>
</dbReference>